<feature type="non-terminal residue" evidence="1">
    <location>
        <position position="1"/>
    </location>
</feature>
<name>A0A0B6XXJ5_9EUPU</name>
<dbReference type="EMBL" id="HACG01001769">
    <property type="protein sequence ID" value="CEK48634.1"/>
    <property type="molecule type" value="Transcribed_RNA"/>
</dbReference>
<reference evidence="1" key="1">
    <citation type="submission" date="2014-12" db="EMBL/GenBank/DDBJ databases">
        <title>Insight into the proteome of Arion vulgaris.</title>
        <authorList>
            <person name="Aradska J."/>
            <person name="Bulat T."/>
            <person name="Smidak R."/>
            <person name="Sarate P."/>
            <person name="Gangsoo J."/>
            <person name="Sialana F."/>
            <person name="Bilban M."/>
            <person name="Lubec G."/>
        </authorList>
    </citation>
    <scope>NUCLEOTIDE SEQUENCE</scope>
    <source>
        <tissue evidence="1">Skin</tissue>
    </source>
</reference>
<organism evidence="1">
    <name type="scientific">Arion vulgaris</name>
    <dbReference type="NCBI Taxonomy" id="1028688"/>
    <lineage>
        <taxon>Eukaryota</taxon>
        <taxon>Metazoa</taxon>
        <taxon>Spiralia</taxon>
        <taxon>Lophotrochozoa</taxon>
        <taxon>Mollusca</taxon>
        <taxon>Gastropoda</taxon>
        <taxon>Heterobranchia</taxon>
        <taxon>Euthyneura</taxon>
        <taxon>Panpulmonata</taxon>
        <taxon>Eupulmonata</taxon>
        <taxon>Stylommatophora</taxon>
        <taxon>Helicina</taxon>
        <taxon>Arionoidea</taxon>
        <taxon>Arionidae</taxon>
        <taxon>Arion</taxon>
    </lineage>
</organism>
<gene>
    <name evidence="1" type="primary">ORF4697</name>
</gene>
<proteinExistence type="predicted"/>
<accession>A0A0B6XXJ5</accession>
<dbReference type="AlphaFoldDB" id="A0A0B6XXJ5"/>
<evidence type="ECO:0000313" key="1">
    <source>
        <dbReference type="EMBL" id="CEK48634.1"/>
    </source>
</evidence>
<sequence>INKTRKKSTMSIRMNEELFEKLNGFSYVVMGVRDVHFRKHIGFDFSTSLLDILVKD</sequence>
<protein>
    <submittedName>
        <fullName evidence="1">Uncharacterized protein</fullName>
    </submittedName>
</protein>